<keyword evidence="1" id="KW-1133">Transmembrane helix</keyword>
<evidence type="ECO:0000259" key="2">
    <source>
        <dbReference type="PROSITE" id="PS50848"/>
    </source>
</evidence>
<name>A0ABD3A9J9_9GENT</name>
<accession>A0ABD3A9J9</accession>
<keyword evidence="4" id="KW-1185">Reference proteome</keyword>
<dbReference type="PROSITE" id="PS50848">
    <property type="entry name" value="START"/>
    <property type="match status" value="1"/>
</dbReference>
<keyword evidence="1" id="KW-0812">Transmembrane</keyword>
<reference evidence="3 4" key="1">
    <citation type="submission" date="2024-11" db="EMBL/GenBank/DDBJ databases">
        <title>A near-complete genome assembly of Cinchona calisaya.</title>
        <authorList>
            <person name="Lian D.C."/>
            <person name="Zhao X.W."/>
            <person name="Wei L."/>
        </authorList>
    </citation>
    <scope>NUCLEOTIDE SEQUENCE [LARGE SCALE GENOMIC DNA]</scope>
    <source>
        <tissue evidence="3">Nenye</tissue>
    </source>
</reference>
<organism evidence="3 4">
    <name type="scientific">Cinchona calisaya</name>
    <dbReference type="NCBI Taxonomy" id="153742"/>
    <lineage>
        <taxon>Eukaryota</taxon>
        <taxon>Viridiplantae</taxon>
        <taxon>Streptophyta</taxon>
        <taxon>Embryophyta</taxon>
        <taxon>Tracheophyta</taxon>
        <taxon>Spermatophyta</taxon>
        <taxon>Magnoliopsida</taxon>
        <taxon>eudicotyledons</taxon>
        <taxon>Gunneridae</taxon>
        <taxon>Pentapetalae</taxon>
        <taxon>asterids</taxon>
        <taxon>lamiids</taxon>
        <taxon>Gentianales</taxon>
        <taxon>Rubiaceae</taxon>
        <taxon>Cinchonoideae</taxon>
        <taxon>Cinchoneae</taxon>
        <taxon>Cinchona</taxon>
    </lineage>
</organism>
<dbReference type="InterPro" id="IPR051213">
    <property type="entry name" value="START_lipid_transfer"/>
</dbReference>
<evidence type="ECO:0000256" key="1">
    <source>
        <dbReference type="SAM" id="Phobius"/>
    </source>
</evidence>
<feature type="domain" description="START" evidence="2">
    <location>
        <begin position="93"/>
        <end position="280"/>
    </location>
</feature>
<proteinExistence type="predicted"/>
<dbReference type="InterPro" id="IPR002913">
    <property type="entry name" value="START_lipid-bd_dom"/>
</dbReference>
<dbReference type="PANTHER" id="PTHR19308">
    <property type="entry name" value="PHOSPHATIDYLCHOLINE TRANSFER PROTEIN"/>
    <property type="match status" value="1"/>
</dbReference>
<dbReference type="PANTHER" id="PTHR19308:SF13">
    <property type="entry name" value="OS02G0468400 PROTEIN"/>
    <property type="match status" value="1"/>
</dbReference>
<dbReference type="AlphaFoldDB" id="A0ABD3A9J9"/>
<dbReference type="Gene3D" id="3.30.530.20">
    <property type="match status" value="1"/>
</dbReference>
<evidence type="ECO:0000313" key="4">
    <source>
        <dbReference type="Proteomes" id="UP001630127"/>
    </source>
</evidence>
<keyword evidence="1" id="KW-0472">Membrane</keyword>
<dbReference type="SUPFAM" id="SSF55961">
    <property type="entry name" value="Bet v1-like"/>
    <property type="match status" value="1"/>
</dbReference>
<feature type="transmembrane region" description="Helical" evidence="1">
    <location>
        <begin position="16"/>
        <end position="37"/>
    </location>
</feature>
<dbReference type="InterPro" id="IPR023393">
    <property type="entry name" value="START-like_dom_sf"/>
</dbReference>
<protein>
    <recommendedName>
        <fullName evidence="2">START domain-containing protein</fullName>
    </recommendedName>
</protein>
<dbReference type="EMBL" id="JBJUIK010000004">
    <property type="protein sequence ID" value="KAL3528481.1"/>
    <property type="molecule type" value="Genomic_DNA"/>
</dbReference>
<evidence type="ECO:0000313" key="3">
    <source>
        <dbReference type="EMBL" id="KAL3528481.1"/>
    </source>
</evidence>
<gene>
    <name evidence="3" type="ORF">ACH5RR_007803</name>
</gene>
<dbReference type="Pfam" id="PF01852">
    <property type="entry name" value="START"/>
    <property type="match status" value="1"/>
</dbReference>
<sequence length="385" mass="43524">MVDDGGGGGGGGVRIWNTYTLGVILVILTSQFIRWCSDRFRFRFSFRFSSVATPTFIPEANPSVTVSKPRISSIVSDLDLKNLLDDLDEKLHENKDWEIVIDRSNSFFSYTAKCCKPKDGPLKYLSITVFENCSPKLLRNFYMDNNYRKTWDKTLTEHEQLQVDESNGTEIGRLIKKFPFLTPREYVSAWRLWEDNHGAFYCLSKGCEHPLAPRQKKYVRVTFLRSGWRIRKVAGRNACEIKMVHQEDAGLNVEMAKLAFAKGIWSYVCRMNDGLLMYSPQLTSSLSATMLIQKFPPEMEPIEDTPSAVHVETSICCQLSSDCHMSKSSRKPSSKLIKNGLILLGGAVCLSRGHSDLGAKVAMAYILTKLSKHVALSRLRKAARP</sequence>
<dbReference type="CDD" id="cd08870">
    <property type="entry name" value="START_STARD2_7-like"/>
    <property type="match status" value="1"/>
</dbReference>
<dbReference type="GO" id="GO:0005737">
    <property type="term" value="C:cytoplasm"/>
    <property type="evidence" value="ECO:0007669"/>
    <property type="project" value="UniProtKB-ARBA"/>
</dbReference>
<dbReference type="Proteomes" id="UP001630127">
    <property type="component" value="Unassembled WGS sequence"/>
</dbReference>
<comment type="caution">
    <text evidence="3">The sequence shown here is derived from an EMBL/GenBank/DDBJ whole genome shotgun (WGS) entry which is preliminary data.</text>
</comment>